<dbReference type="CDD" id="cd03507">
    <property type="entry name" value="Delta12-FADS-like"/>
    <property type="match status" value="1"/>
</dbReference>
<dbReference type="PANTHER" id="PTHR19353:SF73">
    <property type="entry name" value="FATTY ACID DESATURASE"/>
    <property type="match status" value="1"/>
</dbReference>
<keyword evidence="1" id="KW-1133">Transmembrane helix</keyword>
<dbReference type="Proteomes" id="UP000886042">
    <property type="component" value="Unassembled WGS sequence"/>
</dbReference>
<evidence type="ECO:0000256" key="1">
    <source>
        <dbReference type="SAM" id="Phobius"/>
    </source>
</evidence>
<name>A0A7C3C3G6_9PROT</name>
<dbReference type="AlphaFoldDB" id="A0A7C3C3G6"/>
<feature type="transmembrane region" description="Helical" evidence="1">
    <location>
        <begin position="157"/>
        <end position="178"/>
    </location>
</feature>
<dbReference type="InterPro" id="IPR012171">
    <property type="entry name" value="Fatty_acid_desaturase"/>
</dbReference>
<feature type="domain" description="Fatty acid desaturase" evidence="2">
    <location>
        <begin position="5"/>
        <end position="244"/>
    </location>
</feature>
<feature type="transmembrane region" description="Helical" evidence="1">
    <location>
        <begin position="98"/>
        <end position="116"/>
    </location>
</feature>
<protein>
    <submittedName>
        <fullName evidence="3">Fatty acid desaturase</fullName>
    </submittedName>
</protein>
<reference evidence="3" key="1">
    <citation type="journal article" date="2020" name="mSystems">
        <title>Genome- and Community-Level Interaction Insights into Carbon Utilization and Element Cycling Functions of Hydrothermarchaeota in Hydrothermal Sediment.</title>
        <authorList>
            <person name="Zhou Z."/>
            <person name="Liu Y."/>
            <person name="Xu W."/>
            <person name="Pan J."/>
            <person name="Luo Z.H."/>
            <person name="Li M."/>
        </authorList>
    </citation>
    <scope>NUCLEOTIDE SEQUENCE [LARGE SCALE GENOMIC DNA]</scope>
    <source>
        <strain evidence="3">HyVt-489</strain>
    </source>
</reference>
<dbReference type="PANTHER" id="PTHR19353">
    <property type="entry name" value="FATTY ACID DESATURASE 2"/>
    <property type="match status" value="1"/>
</dbReference>
<feature type="transmembrane region" description="Helical" evidence="1">
    <location>
        <begin position="38"/>
        <end position="55"/>
    </location>
</feature>
<gene>
    <name evidence="3" type="ORF">ENJ46_00550</name>
</gene>
<dbReference type="GO" id="GO:0016020">
    <property type="term" value="C:membrane"/>
    <property type="evidence" value="ECO:0007669"/>
    <property type="project" value="TreeGrafter"/>
</dbReference>
<evidence type="ECO:0000313" key="3">
    <source>
        <dbReference type="EMBL" id="HFB54384.1"/>
    </source>
</evidence>
<organism evidence="3">
    <name type="scientific">Hellea balneolensis</name>
    <dbReference type="NCBI Taxonomy" id="287478"/>
    <lineage>
        <taxon>Bacteria</taxon>
        <taxon>Pseudomonadati</taxon>
        <taxon>Pseudomonadota</taxon>
        <taxon>Alphaproteobacteria</taxon>
        <taxon>Maricaulales</taxon>
        <taxon>Robiginitomaculaceae</taxon>
        <taxon>Hellea</taxon>
    </lineage>
</organism>
<keyword evidence="1" id="KW-0812">Transmembrane</keyword>
<proteinExistence type="predicted"/>
<comment type="caution">
    <text evidence="3">The sequence shown here is derived from an EMBL/GenBank/DDBJ whole genome shotgun (WGS) entry which is preliminary data.</text>
</comment>
<accession>A0A7C3C3G6</accession>
<feature type="transmembrane region" description="Helical" evidence="1">
    <location>
        <begin position="131"/>
        <end position="150"/>
    </location>
</feature>
<dbReference type="EMBL" id="DRMN01000037">
    <property type="protein sequence ID" value="HFB54384.1"/>
    <property type="molecule type" value="Genomic_DNA"/>
</dbReference>
<evidence type="ECO:0000259" key="2">
    <source>
        <dbReference type="Pfam" id="PF00487"/>
    </source>
</evidence>
<dbReference type="InterPro" id="IPR005804">
    <property type="entry name" value="FA_desaturase_dom"/>
</dbReference>
<sequence length="285" mass="33021">MLLSLVLSMGASVFLVRMFMIQHDCSHGAFFKSKKANIWVGRCIGVLTVTPFAVWRRAHLDHHASAGNLDKRGIGDINTLTVREYKSRSKAGRFAYRLYRHPLVLFLIGPIYIFLLSQRLPDKYMRKTPKFWISAMGTNLSIVIIAALIISQIGAAAFFIIYLPMIITAGSIGVWLFYVQHQFEETRWDMGENWNMQDAALFGSSHYDLPQPLRWITANIGIHHVHHLNARIPFYRLSEALRDHPKLKDIQRLTFWRSFSCVKLKLWHEEGRRLISFKQAKLIKI</sequence>
<keyword evidence="1" id="KW-0472">Membrane</keyword>
<dbReference type="GO" id="GO:0016717">
    <property type="term" value="F:oxidoreductase activity, acting on paired donors, with oxidation of a pair of donors resulting in the reduction of molecular oxygen to two molecules of water"/>
    <property type="evidence" value="ECO:0007669"/>
    <property type="project" value="TreeGrafter"/>
</dbReference>
<dbReference type="Pfam" id="PF00487">
    <property type="entry name" value="FA_desaturase"/>
    <property type="match status" value="1"/>
</dbReference>
<dbReference type="GO" id="GO:0006629">
    <property type="term" value="P:lipid metabolic process"/>
    <property type="evidence" value="ECO:0007669"/>
    <property type="project" value="InterPro"/>
</dbReference>